<dbReference type="GO" id="GO:0050661">
    <property type="term" value="F:NADP binding"/>
    <property type="evidence" value="ECO:0007669"/>
    <property type="project" value="InterPro"/>
</dbReference>
<evidence type="ECO:0000256" key="6">
    <source>
        <dbReference type="ARBA" id="ARBA00022605"/>
    </source>
</evidence>
<gene>
    <name evidence="13" type="ORF">SDC9_56473</name>
</gene>
<dbReference type="Gene3D" id="3.40.50.720">
    <property type="entry name" value="NAD(P)-binding Rossmann-like Domain"/>
    <property type="match status" value="1"/>
</dbReference>
<dbReference type="NCBIfam" id="NF004976">
    <property type="entry name" value="PRK06349.1"/>
    <property type="match status" value="1"/>
</dbReference>
<comment type="similarity">
    <text evidence="3">Belongs to the homoserine dehydrogenase family.</text>
</comment>
<feature type="domain" description="Homoserine dehydrogenase catalytic" evidence="11">
    <location>
        <begin position="162"/>
        <end position="340"/>
    </location>
</feature>
<dbReference type="InterPro" id="IPR036291">
    <property type="entry name" value="NAD(P)-bd_dom_sf"/>
</dbReference>
<keyword evidence="8" id="KW-0560">Oxidoreductase</keyword>
<comment type="pathway">
    <text evidence="2">Amino-acid biosynthesis; L-methionine biosynthesis via de novo pathway; L-homoserine from L-aspartate: step 3/3.</text>
</comment>
<keyword evidence="10" id="KW-0812">Transmembrane</keyword>
<dbReference type="SUPFAM" id="SSF51735">
    <property type="entry name" value="NAD(P)-binding Rossmann-fold domains"/>
    <property type="match status" value="1"/>
</dbReference>
<dbReference type="PROSITE" id="PS01042">
    <property type="entry name" value="HOMOSER_DHGENASE"/>
    <property type="match status" value="1"/>
</dbReference>
<dbReference type="AlphaFoldDB" id="A0A644X2Y7"/>
<accession>A0A644X2Y7</accession>
<dbReference type="GO" id="GO:0009086">
    <property type="term" value="P:methionine biosynthetic process"/>
    <property type="evidence" value="ECO:0007669"/>
    <property type="project" value="UniProtKB-KW"/>
</dbReference>
<evidence type="ECO:0000256" key="4">
    <source>
        <dbReference type="ARBA" id="ARBA00013213"/>
    </source>
</evidence>
<keyword evidence="10" id="KW-0472">Membrane</keyword>
<dbReference type="GO" id="GO:0009088">
    <property type="term" value="P:threonine biosynthetic process"/>
    <property type="evidence" value="ECO:0007669"/>
    <property type="project" value="UniProtKB-UniPathway"/>
</dbReference>
<keyword evidence="7" id="KW-0791">Threonine biosynthesis</keyword>
<organism evidence="13">
    <name type="scientific">bioreactor metagenome</name>
    <dbReference type="NCBI Taxonomy" id="1076179"/>
    <lineage>
        <taxon>unclassified sequences</taxon>
        <taxon>metagenomes</taxon>
        <taxon>ecological metagenomes</taxon>
    </lineage>
</organism>
<keyword evidence="9" id="KW-0486">Methionine biosynthesis</keyword>
<dbReference type="Pfam" id="PF00742">
    <property type="entry name" value="Homoserine_dh"/>
    <property type="match status" value="1"/>
</dbReference>
<sequence>MIVHNRQAADGLFREILLAFIHLVCYTVCILKTFVFVRGTYAMKIGLLGFGTVGSGVEKIVSGCANLEIAKILDRDPAKMADKRVTPRFEDIVEDKEIDCVVEAMGGIHPAREFILAALKAHKHVVTANKAVVAAHMDEFVKAAVDSGVKFMVEATSGGGIPWIKNLQRAARIDEITHIHGIMNGTSNFILYNMFKSGADFSDVLAEAQKLGYAEADPSADIDGDDVRNKCAISATVAFKGLVPVSLIPKVGIRSITKADIDWCQSQGLVCKLFATAVCEGNNWCATVEPVLLKAGELEAAVPKNYNVTCLTGATIGDLKFYGQGAGSLPTGNAIVQDLLDIAADEAWPLTFDRELCHEPNLLKGKYLIRVSSRTAVAKAAFEPIAQRWEDDGPGRVLIYTKLVGAGDLHKAVAACRQYDNGMWIARFVEA</sequence>
<evidence type="ECO:0000256" key="7">
    <source>
        <dbReference type="ARBA" id="ARBA00022697"/>
    </source>
</evidence>
<comment type="caution">
    <text evidence="13">The sequence shown here is derived from an EMBL/GenBank/DDBJ whole genome shotgun (WGS) entry which is preliminary data.</text>
</comment>
<evidence type="ECO:0000313" key="13">
    <source>
        <dbReference type="EMBL" id="MPM10148.1"/>
    </source>
</evidence>
<dbReference type="UniPathway" id="UPA00050">
    <property type="reaction ID" value="UER00063"/>
</dbReference>
<dbReference type="InterPro" id="IPR005106">
    <property type="entry name" value="Asp/hSer_DH_NAD-bd"/>
</dbReference>
<reference evidence="13" key="1">
    <citation type="submission" date="2019-08" db="EMBL/GenBank/DDBJ databases">
        <authorList>
            <person name="Kucharzyk K."/>
            <person name="Murdoch R.W."/>
            <person name="Higgins S."/>
            <person name="Loffler F."/>
        </authorList>
    </citation>
    <scope>NUCLEOTIDE SEQUENCE</scope>
</reference>
<keyword evidence="6" id="KW-0028">Amino-acid biosynthesis</keyword>
<comment type="pathway">
    <text evidence="1">Amino-acid biosynthesis; L-threonine biosynthesis; L-threonine from L-aspartate: step 3/5.</text>
</comment>
<dbReference type="FunFam" id="3.30.360.10:FF:000005">
    <property type="entry name" value="Homoserine dehydrogenase"/>
    <property type="match status" value="1"/>
</dbReference>
<dbReference type="UniPathway" id="UPA00051">
    <property type="reaction ID" value="UER00465"/>
</dbReference>
<evidence type="ECO:0000259" key="12">
    <source>
        <dbReference type="Pfam" id="PF03447"/>
    </source>
</evidence>
<dbReference type="PANTHER" id="PTHR43331:SF1">
    <property type="entry name" value="HOMOSERINE DEHYDROGENASE"/>
    <property type="match status" value="1"/>
</dbReference>
<dbReference type="EMBL" id="VSSQ01001657">
    <property type="protein sequence ID" value="MPM10148.1"/>
    <property type="molecule type" value="Genomic_DNA"/>
</dbReference>
<protein>
    <recommendedName>
        <fullName evidence="5">Homoserine dehydrogenase</fullName>
        <ecNumber evidence="4">1.1.1.3</ecNumber>
    </recommendedName>
</protein>
<keyword evidence="10" id="KW-1133">Transmembrane helix</keyword>
<evidence type="ECO:0000256" key="1">
    <source>
        <dbReference type="ARBA" id="ARBA00005056"/>
    </source>
</evidence>
<feature type="transmembrane region" description="Helical" evidence="10">
    <location>
        <begin position="16"/>
        <end position="37"/>
    </location>
</feature>
<dbReference type="Pfam" id="PF03447">
    <property type="entry name" value="NAD_binding_3"/>
    <property type="match status" value="1"/>
</dbReference>
<evidence type="ECO:0000256" key="5">
    <source>
        <dbReference type="ARBA" id="ARBA00013376"/>
    </source>
</evidence>
<dbReference type="InterPro" id="IPR001342">
    <property type="entry name" value="HDH_cat"/>
</dbReference>
<dbReference type="GO" id="GO:0004412">
    <property type="term" value="F:homoserine dehydrogenase activity"/>
    <property type="evidence" value="ECO:0007669"/>
    <property type="project" value="UniProtKB-EC"/>
</dbReference>
<evidence type="ECO:0000256" key="2">
    <source>
        <dbReference type="ARBA" id="ARBA00005062"/>
    </source>
</evidence>
<proteinExistence type="inferred from homology"/>
<evidence type="ECO:0000256" key="3">
    <source>
        <dbReference type="ARBA" id="ARBA00006753"/>
    </source>
</evidence>
<feature type="domain" description="Aspartate/homoserine dehydrogenase NAD-binding" evidence="12">
    <location>
        <begin position="49"/>
        <end position="154"/>
    </location>
</feature>
<evidence type="ECO:0000256" key="9">
    <source>
        <dbReference type="ARBA" id="ARBA00023167"/>
    </source>
</evidence>
<dbReference type="Gene3D" id="3.30.360.10">
    <property type="entry name" value="Dihydrodipicolinate Reductase, domain 2"/>
    <property type="match status" value="1"/>
</dbReference>
<dbReference type="InterPro" id="IPR019811">
    <property type="entry name" value="HDH_CS"/>
</dbReference>
<evidence type="ECO:0000256" key="8">
    <source>
        <dbReference type="ARBA" id="ARBA00023002"/>
    </source>
</evidence>
<evidence type="ECO:0000256" key="10">
    <source>
        <dbReference type="SAM" id="Phobius"/>
    </source>
</evidence>
<name>A0A644X2Y7_9ZZZZ</name>
<evidence type="ECO:0000259" key="11">
    <source>
        <dbReference type="Pfam" id="PF00742"/>
    </source>
</evidence>
<dbReference type="PANTHER" id="PTHR43331">
    <property type="entry name" value="HOMOSERINE DEHYDROGENASE"/>
    <property type="match status" value="1"/>
</dbReference>
<dbReference type="EC" id="1.1.1.3" evidence="4"/>
<dbReference type="SUPFAM" id="SSF55347">
    <property type="entry name" value="Glyceraldehyde-3-phosphate dehydrogenase-like, C-terminal domain"/>
    <property type="match status" value="1"/>
</dbReference>